<organism evidence="2 3">
    <name type="scientific">Bacillus cereus</name>
    <dbReference type="NCBI Taxonomy" id="1396"/>
    <lineage>
        <taxon>Bacteria</taxon>
        <taxon>Bacillati</taxon>
        <taxon>Bacillota</taxon>
        <taxon>Bacilli</taxon>
        <taxon>Bacillales</taxon>
        <taxon>Bacillaceae</taxon>
        <taxon>Bacillus</taxon>
        <taxon>Bacillus cereus group</taxon>
    </lineage>
</organism>
<keyword evidence="1" id="KW-0472">Membrane</keyword>
<dbReference type="AlphaFoldDB" id="A0A9X7M230"/>
<feature type="transmembrane region" description="Helical" evidence="1">
    <location>
        <begin position="12"/>
        <end position="36"/>
    </location>
</feature>
<evidence type="ECO:0000256" key="1">
    <source>
        <dbReference type="SAM" id="Phobius"/>
    </source>
</evidence>
<accession>A0A9X7M230</accession>
<dbReference type="EMBL" id="CP031778">
    <property type="protein sequence ID" value="QDZ76996.1"/>
    <property type="molecule type" value="Genomic_DNA"/>
</dbReference>
<keyword evidence="1" id="KW-1133">Transmembrane helix</keyword>
<proteinExistence type="predicted"/>
<name>A0A9X7M230_BACCE</name>
<dbReference type="Proteomes" id="UP000321735">
    <property type="component" value="Chromosome"/>
</dbReference>
<feature type="transmembrane region" description="Helical" evidence="1">
    <location>
        <begin position="42"/>
        <end position="66"/>
    </location>
</feature>
<evidence type="ECO:0000313" key="3">
    <source>
        <dbReference type="Proteomes" id="UP000321735"/>
    </source>
</evidence>
<keyword evidence="1" id="KW-0812">Transmembrane</keyword>
<protein>
    <submittedName>
        <fullName evidence="2">Uncharacterized protein</fullName>
    </submittedName>
</protein>
<gene>
    <name evidence="2" type="ORF">D0437_29885</name>
</gene>
<evidence type="ECO:0000313" key="2">
    <source>
        <dbReference type="EMBL" id="QDZ76996.1"/>
    </source>
</evidence>
<sequence>MYRRERFVVTGYFMMDIWLSRLTMIFVFGIFVTILWRMIRIWFRGFLAWIVIMGIGYAIVYTVVFIRQFSDL</sequence>
<reference evidence="2 3" key="1">
    <citation type="journal article" date="2019" name="Ecotoxicol. Environ. Saf.">
        <title>Microbial characterization of heavy metal resistant bacterial strains isolated from an electroplating wastewater treatment plant.</title>
        <authorList>
            <person name="Cai X."/>
            <person name="Zheng X."/>
            <person name="Zhang D."/>
            <person name="Iqbal W."/>
            <person name="Liu C."/>
            <person name="Yang B."/>
            <person name="Zhao X."/>
            <person name="Lu X."/>
            <person name="Mao Y."/>
        </authorList>
    </citation>
    <scope>NUCLEOTIDE SEQUENCE [LARGE SCALE GENOMIC DNA]</scope>
    <source>
        <strain evidence="2 3">Co1-1</strain>
    </source>
</reference>